<dbReference type="RefSeq" id="WP_164127068.1">
    <property type="nucleotide sequence ID" value="NZ_JAAGOX010000002.1"/>
</dbReference>
<organism evidence="1">
    <name type="scientific">Ruegeria sp. PrR005</name>
    <dbReference type="NCBI Taxonomy" id="2706882"/>
    <lineage>
        <taxon>Bacteria</taxon>
        <taxon>Pseudomonadati</taxon>
        <taxon>Pseudomonadota</taxon>
        <taxon>Alphaproteobacteria</taxon>
        <taxon>Rhodobacterales</taxon>
        <taxon>Roseobacteraceae</taxon>
        <taxon>Ruegeria</taxon>
    </lineage>
</organism>
<name>A0A6B2NMB2_9RHOB</name>
<accession>A0A6B2NMB2</accession>
<gene>
    <name evidence="1" type="ORF">G0P99_01640</name>
</gene>
<protein>
    <submittedName>
        <fullName evidence="1">Uncharacterized protein</fullName>
    </submittedName>
</protein>
<comment type="caution">
    <text evidence="1">The sequence shown here is derived from an EMBL/GenBank/DDBJ whole genome shotgun (WGS) entry which is preliminary data.</text>
</comment>
<dbReference type="AlphaFoldDB" id="A0A6B2NMB2"/>
<evidence type="ECO:0000313" key="1">
    <source>
        <dbReference type="EMBL" id="NDW43657.1"/>
    </source>
</evidence>
<reference evidence="1" key="1">
    <citation type="submission" date="2020-02" db="EMBL/GenBank/DDBJ databases">
        <title>Delineation of the pyrene-degrading pathway in Roseobacter clade bacteria by genomic analysis.</title>
        <authorList>
            <person name="Zhou H."/>
            <person name="Wang H."/>
        </authorList>
    </citation>
    <scope>NUCLEOTIDE SEQUENCE</scope>
    <source>
        <strain evidence="1">PrR005</strain>
    </source>
</reference>
<sequence length="163" mass="18179">MDIGQIGEYIGLATSAVGLTGKASDTIVSIKALFEGGKTPDNEQVQRLLNTLAAELTSANMMNVQLSDALRALSQELQRQDDFEKEKARYELIETSQKDIVFRLREDAANGQPIHFICPVCLNRDKLISFVSGGYYKTCQTDGKHGFRFEKMPPARQVRMGDF</sequence>
<dbReference type="EMBL" id="JAAGOX010000002">
    <property type="protein sequence ID" value="NDW43657.1"/>
    <property type="molecule type" value="Genomic_DNA"/>
</dbReference>
<proteinExistence type="predicted"/>